<dbReference type="PROSITE" id="PS51387">
    <property type="entry name" value="FAD_PCMH"/>
    <property type="match status" value="1"/>
</dbReference>
<keyword evidence="5" id="KW-0560">Oxidoreductase</keyword>
<keyword evidence="3" id="KW-0285">Flavoprotein</keyword>
<dbReference type="InterPro" id="IPR016167">
    <property type="entry name" value="FAD-bd_PCMH_sub1"/>
</dbReference>
<dbReference type="Gene3D" id="3.30.465.10">
    <property type="match status" value="1"/>
</dbReference>
<dbReference type="InterPro" id="IPR016169">
    <property type="entry name" value="FAD-bd_PCMH_sub2"/>
</dbReference>
<comment type="similarity">
    <text evidence="2">Belongs to the oxygen-dependent FAD-linked oxidoreductase family.</text>
</comment>
<dbReference type="InterPro" id="IPR016166">
    <property type="entry name" value="FAD-bd_PCMH"/>
</dbReference>
<dbReference type="Pfam" id="PF08031">
    <property type="entry name" value="BBE"/>
    <property type="match status" value="1"/>
</dbReference>
<keyword evidence="4" id="KW-0274">FAD</keyword>
<dbReference type="SUPFAM" id="SSF56176">
    <property type="entry name" value="FAD-binding/transporter-associated domain-like"/>
    <property type="match status" value="1"/>
</dbReference>
<evidence type="ECO:0000259" key="6">
    <source>
        <dbReference type="PROSITE" id="PS51387"/>
    </source>
</evidence>
<dbReference type="InterPro" id="IPR016164">
    <property type="entry name" value="FAD-linked_Oxase-like_C"/>
</dbReference>
<proteinExistence type="inferred from homology"/>
<dbReference type="Pfam" id="PF01565">
    <property type="entry name" value="FAD_binding_4"/>
    <property type="match status" value="1"/>
</dbReference>
<evidence type="ECO:0000256" key="2">
    <source>
        <dbReference type="ARBA" id="ARBA00005466"/>
    </source>
</evidence>
<dbReference type="PANTHER" id="PTHR42973:SF39">
    <property type="entry name" value="FAD-BINDING PCMH-TYPE DOMAIN-CONTAINING PROTEIN"/>
    <property type="match status" value="1"/>
</dbReference>
<organism evidence="7 8">
    <name type="scientific">Streptomyces daqingensis</name>
    <dbReference type="NCBI Taxonomy" id="1472640"/>
    <lineage>
        <taxon>Bacteria</taxon>
        <taxon>Bacillati</taxon>
        <taxon>Actinomycetota</taxon>
        <taxon>Actinomycetes</taxon>
        <taxon>Kitasatosporales</taxon>
        <taxon>Streptomycetaceae</taxon>
        <taxon>Streptomyces</taxon>
    </lineage>
</organism>
<dbReference type="SUPFAM" id="SSF55103">
    <property type="entry name" value="FAD-linked oxidases, C-terminal domain"/>
    <property type="match status" value="1"/>
</dbReference>
<accession>A0ABQ2LSS8</accession>
<evidence type="ECO:0000256" key="5">
    <source>
        <dbReference type="ARBA" id="ARBA00023002"/>
    </source>
</evidence>
<dbReference type="InterPro" id="IPR036318">
    <property type="entry name" value="FAD-bd_PCMH-like_sf"/>
</dbReference>
<evidence type="ECO:0000256" key="3">
    <source>
        <dbReference type="ARBA" id="ARBA00022630"/>
    </source>
</evidence>
<dbReference type="InterPro" id="IPR012951">
    <property type="entry name" value="BBE"/>
</dbReference>
<dbReference type="Proteomes" id="UP000631535">
    <property type="component" value="Unassembled WGS sequence"/>
</dbReference>
<dbReference type="Gene3D" id="3.40.462.20">
    <property type="match status" value="1"/>
</dbReference>
<dbReference type="Gene3D" id="3.30.43.10">
    <property type="entry name" value="Uridine Diphospho-n-acetylenolpyruvylglucosamine Reductase, domain 2"/>
    <property type="match status" value="1"/>
</dbReference>
<dbReference type="InterPro" id="IPR006094">
    <property type="entry name" value="Oxid_FAD_bind_N"/>
</dbReference>
<protein>
    <submittedName>
        <fullName evidence="7">Oxidoreductase</fullName>
    </submittedName>
</protein>
<keyword evidence="8" id="KW-1185">Reference proteome</keyword>
<sequence length="463" mass="49744">MSTRTLDRTALDTLRRNFTGALLAPGDPGYEGCRTLFNAMIDRHPALIAQCRTEDDVAAAIRFGRQTGSETAVRGGGHGVAGTCTTEGGLVVDLRHLDSVTVDPDARTATVGGGATMADLDAATQPYRLATTGGRVSTTGVGGFLLGGGSGWLDRTFGLACDNLVAADLITADGSKVHTDATTEPDLFWALHGGGGNFGAVTSFTLRLHPLAALTAALLIWRPEEGPEVTRAYRDFIAGAPDSVGGGLIYVTAPDEPFVPEDLTGSLACLALVTYTGPEQEAREVLEPLLRLAPAGEMIAEMPYAELQSMLDDPPGYRNYWSAEHLQSLPDEAVDVFCRKAHEMIVPSPSQHVLFPQGGAVDDDPHDYPVPWRHAPWTVHPFGLWSDPVDDDRAVAWARGLLRELRPWTSGSVYLNFIGQEGHDRLVNAFGPRNYERLTRIKARYDPGNTFHLNHNVPPASGS</sequence>
<evidence type="ECO:0000256" key="1">
    <source>
        <dbReference type="ARBA" id="ARBA00001974"/>
    </source>
</evidence>
<evidence type="ECO:0000256" key="4">
    <source>
        <dbReference type="ARBA" id="ARBA00022827"/>
    </source>
</evidence>
<dbReference type="PANTHER" id="PTHR42973">
    <property type="entry name" value="BINDING OXIDOREDUCTASE, PUTATIVE (AFU_ORTHOLOGUE AFUA_1G17690)-RELATED"/>
    <property type="match status" value="1"/>
</dbReference>
<evidence type="ECO:0000313" key="7">
    <source>
        <dbReference type="EMBL" id="GGO42718.1"/>
    </source>
</evidence>
<dbReference type="InterPro" id="IPR050416">
    <property type="entry name" value="FAD-linked_Oxidoreductase"/>
</dbReference>
<comment type="cofactor">
    <cofactor evidence="1">
        <name>FAD</name>
        <dbReference type="ChEBI" id="CHEBI:57692"/>
    </cofactor>
</comment>
<name>A0ABQ2LSS8_9ACTN</name>
<reference evidence="8" key="1">
    <citation type="journal article" date="2019" name="Int. J. Syst. Evol. Microbiol.">
        <title>The Global Catalogue of Microorganisms (GCM) 10K type strain sequencing project: providing services to taxonomists for standard genome sequencing and annotation.</title>
        <authorList>
            <consortium name="The Broad Institute Genomics Platform"/>
            <consortium name="The Broad Institute Genome Sequencing Center for Infectious Disease"/>
            <person name="Wu L."/>
            <person name="Ma J."/>
        </authorList>
    </citation>
    <scope>NUCLEOTIDE SEQUENCE [LARGE SCALE GENOMIC DNA]</scope>
    <source>
        <strain evidence="8">CGMCC 4.7178</strain>
    </source>
</reference>
<dbReference type="EMBL" id="BMMP01000001">
    <property type="protein sequence ID" value="GGO42718.1"/>
    <property type="molecule type" value="Genomic_DNA"/>
</dbReference>
<dbReference type="RefSeq" id="WP_189035283.1">
    <property type="nucleotide sequence ID" value="NZ_BMMP01000001.1"/>
</dbReference>
<feature type="domain" description="FAD-binding PCMH-type" evidence="6">
    <location>
        <begin position="41"/>
        <end position="211"/>
    </location>
</feature>
<gene>
    <name evidence="7" type="ORF">GCM10012287_04250</name>
</gene>
<evidence type="ECO:0000313" key="8">
    <source>
        <dbReference type="Proteomes" id="UP000631535"/>
    </source>
</evidence>
<comment type="caution">
    <text evidence="7">The sequence shown here is derived from an EMBL/GenBank/DDBJ whole genome shotgun (WGS) entry which is preliminary data.</text>
</comment>